<dbReference type="Proteomes" id="UP000093104">
    <property type="component" value="Unassembled WGS sequence"/>
</dbReference>
<evidence type="ECO:0000256" key="4">
    <source>
        <dbReference type="ARBA" id="ARBA00022679"/>
    </source>
</evidence>
<keyword evidence="2" id="KW-1003">Cell membrane</keyword>
<keyword evidence="2" id="KW-0472">Membrane</keyword>
<proteinExistence type="inferred from homology"/>
<feature type="domain" description="Glycosyltransferase 2-like" evidence="5">
    <location>
        <begin position="64"/>
        <end position="146"/>
    </location>
</feature>
<name>A0A1C7YXJ7_PSESX</name>
<dbReference type="OrthoDB" id="9771846at2"/>
<keyword evidence="4" id="KW-0808">Transferase</keyword>
<dbReference type="RefSeq" id="WP_065836207.1">
    <property type="nucleotide sequence ID" value="NZ_LGSI01000072.1"/>
</dbReference>
<organism evidence="6 7">
    <name type="scientific">Pseudomonas syringae</name>
    <dbReference type="NCBI Taxonomy" id="317"/>
    <lineage>
        <taxon>Bacteria</taxon>
        <taxon>Pseudomonadati</taxon>
        <taxon>Pseudomonadota</taxon>
        <taxon>Gammaproteobacteria</taxon>
        <taxon>Pseudomonadales</taxon>
        <taxon>Pseudomonadaceae</taxon>
        <taxon>Pseudomonas</taxon>
    </lineage>
</organism>
<evidence type="ECO:0000256" key="2">
    <source>
        <dbReference type="ARBA" id="ARBA00022519"/>
    </source>
</evidence>
<evidence type="ECO:0000313" key="6">
    <source>
        <dbReference type="EMBL" id="OCR21959.1"/>
    </source>
</evidence>
<keyword evidence="3" id="KW-0328">Glycosyltransferase</keyword>
<dbReference type="CDD" id="cd04186">
    <property type="entry name" value="GT_2_like_c"/>
    <property type="match status" value="1"/>
</dbReference>
<dbReference type="PANTHER" id="PTHR43179">
    <property type="entry name" value="RHAMNOSYLTRANSFERASE WBBL"/>
    <property type="match status" value="1"/>
</dbReference>
<dbReference type="Gene3D" id="3.90.550.10">
    <property type="entry name" value="Spore Coat Polysaccharide Biosynthesis Protein SpsA, Chain A"/>
    <property type="match status" value="1"/>
</dbReference>
<keyword evidence="2" id="KW-0997">Cell inner membrane</keyword>
<evidence type="ECO:0000256" key="3">
    <source>
        <dbReference type="ARBA" id="ARBA00022676"/>
    </source>
</evidence>
<reference evidence="6 7" key="1">
    <citation type="submission" date="2015-07" db="EMBL/GenBank/DDBJ databases">
        <title>Draft genome sequence of a diazotrophic, plant growth-promoting rhizobacterium of the Pseudomonas syringae complex.</title>
        <authorList>
            <person name="Patten C.L."/>
            <person name="Jeong H."/>
        </authorList>
    </citation>
    <scope>NUCLEOTIDE SEQUENCE [LARGE SCALE GENOMIC DNA]</scope>
    <source>
        <strain evidence="6 7">GR12-2</strain>
    </source>
</reference>
<dbReference type="PATRIC" id="fig|317.243.peg.2051"/>
<dbReference type="PANTHER" id="PTHR43179:SF12">
    <property type="entry name" value="GALACTOFURANOSYLTRANSFERASE GLFT2"/>
    <property type="match status" value="1"/>
</dbReference>
<comment type="caution">
    <text evidence="6">The sequence shown here is derived from an EMBL/GenBank/DDBJ whole genome shotgun (WGS) entry which is preliminary data.</text>
</comment>
<dbReference type="Pfam" id="PF00535">
    <property type="entry name" value="Glycos_transf_2"/>
    <property type="match status" value="1"/>
</dbReference>
<dbReference type="GO" id="GO:0016757">
    <property type="term" value="F:glycosyltransferase activity"/>
    <property type="evidence" value="ECO:0007669"/>
    <property type="project" value="UniProtKB-KW"/>
</dbReference>
<evidence type="ECO:0000313" key="7">
    <source>
        <dbReference type="Proteomes" id="UP000093104"/>
    </source>
</evidence>
<dbReference type="SUPFAM" id="SSF53448">
    <property type="entry name" value="Nucleotide-diphospho-sugar transferases"/>
    <property type="match status" value="1"/>
</dbReference>
<evidence type="ECO:0000256" key="1">
    <source>
        <dbReference type="ARBA" id="ARBA00006739"/>
    </source>
</evidence>
<comment type="similarity">
    <text evidence="1">Belongs to the glycosyltransferase 2 family.</text>
</comment>
<gene>
    <name evidence="6" type="ORF">AFK24_27305</name>
</gene>
<dbReference type="EMBL" id="LGSI01000072">
    <property type="protein sequence ID" value="OCR21959.1"/>
    <property type="molecule type" value="Genomic_DNA"/>
</dbReference>
<sequence length="315" mass="35555">MTTANVCALILNWNGAEQTIKCVRSVDAYCAIPLVVVDNHSEAADYQRLTDYFSTRTDGDTWTGTQEQIREHSHKHRTCLIRNAGNYGYAGGNNVGIDYLYRAGYDYIWLLNNDITVEADSLQALLSTQNSDPNCGFCASILVYADHPEIVQCVGGGQLYPWLGKARLIGKNLGRDELGHHLAKLPKPDYLMGASLLIKREVIQRVGLMDERYFMYSEEVDWQRRAASLGFTCQVATGSFARHGDSASTQNRSHMFHYYRNRAAIMYNKKFHSMPCYLFSALALTAITALQNRHNLKNIRYGIKGITEGLAFSWR</sequence>
<dbReference type="AlphaFoldDB" id="A0A1C7YXJ7"/>
<protein>
    <recommendedName>
        <fullName evidence="5">Glycosyltransferase 2-like domain-containing protein</fullName>
    </recommendedName>
</protein>
<evidence type="ECO:0000259" key="5">
    <source>
        <dbReference type="Pfam" id="PF00535"/>
    </source>
</evidence>
<accession>A0A1C7YXJ7</accession>
<dbReference type="InterPro" id="IPR029044">
    <property type="entry name" value="Nucleotide-diphossugar_trans"/>
</dbReference>
<dbReference type="InterPro" id="IPR001173">
    <property type="entry name" value="Glyco_trans_2-like"/>
</dbReference>